<name>A0A3E0HBU6_9PSEU</name>
<dbReference type="SUPFAM" id="SSF53686">
    <property type="entry name" value="Tryptophan synthase beta subunit-like PLP-dependent enzymes"/>
    <property type="match status" value="1"/>
</dbReference>
<dbReference type="GO" id="GO:0003941">
    <property type="term" value="F:L-serine ammonia-lyase activity"/>
    <property type="evidence" value="ECO:0007669"/>
    <property type="project" value="TreeGrafter"/>
</dbReference>
<dbReference type="AlphaFoldDB" id="A0A3E0HBU6"/>
<dbReference type="NCBIfam" id="TIGR01127">
    <property type="entry name" value="ilvA_1Cterm"/>
    <property type="match status" value="1"/>
</dbReference>
<dbReference type="RefSeq" id="WP_116177900.1">
    <property type="nucleotide sequence ID" value="NZ_CP144375.1"/>
</dbReference>
<dbReference type="InterPro" id="IPR002912">
    <property type="entry name" value="ACT_dom"/>
</dbReference>
<sequence>MELVTVERVRAAQKLLSNVVQQTPMEHSRVLGEWHGGEVFLKCENLQRTGSFKIRGAYVRMHGLDAEERSRGVVAASAGNHAQGVALGASLLGIPATVFMPRRAPLPKLAATRGYGADVRLTGEAFDETLAAAIVFAQRTGAVFIHPFDHPDVIAGQGTLGLEILDQLPNVGTVLLAAGGGGLVGGVAAAIKGTRPDVKVVAVQAEAAAALPESLSTGAPVKLPTVRTMADGIAVAKPGALTFRHVRDLVDEVVTVTEDSLARAVLLCMERAKQVVEPAGAAAVAALIQHPGRFEGPVVAVLSGGNVDPLLLNRIIQHGMTAAGRYLALRLRIDDKPGSLAGLLTMLGDLGVNVLDVEHTRISESLRIGEAEVSLHLETRGTDHCAELVTALRAAAFTVLR</sequence>
<dbReference type="EMBL" id="QUNO01000011">
    <property type="protein sequence ID" value="REH41874.1"/>
    <property type="molecule type" value="Genomic_DNA"/>
</dbReference>
<dbReference type="PANTHER" id="PTHR48078">
    <property type="entry name" value="THREONINE DEHYDRATASE, MITOCHONDRIAL-RELATED"/>
    <property type="match status" value="1"/>
</dbReference>
<evidence type="ECO:0000256" key="9">
    <source>
        <dbReference type="ARBA" id="ARBA00022624"/>
    </source>
</evidence>
<dbReference type="OrthoDB" id="4408011at2"/>
<keyword evidence="9" id="KW-0412">Isoleucine biosynthesis</keyword>
<evidence type="ECO:0000256" key="5">
    <source>
        <dbReference type="ARBA" id="ARBA00011447"/>
    </source>
</evidence>
<dbReference type="SUPFAM" id="SSF55021">
    <property type="entry name" value="ACT-like"/>
    <property type="match status" value="1"/>
</dbReference>
<evidence type="ECO:0000259" key="12">
    <source>
        <dbReference type="PROSITE" id="PS51671"/>
    </source>
</evidence>
<keyword evidence="11" id="KW-0456">Lyase</keyword>
<dbReference type="InterPro" id="IPR000634">
    <property type="entry name" value="Ser/Thr_deHydtase_PyrdxlP-BS"/>
</dbReference>
<evidence type="ECO:0000256" key="7">
    <source>
        <dbReference type="ARBA" id="ARBA00022248"/>
    </source>
</evidence>
<dbReference type="CDD" id="cd01562">
    <property type="entry name" value="Thr-dehyd"/>
    <property type="match status" value="1"/>
</dbReference>
<keyword evidence="10" id="KW-0663">Pyridoxal phosphate</keyword>
<feature type="domain" description="ACT" evidence="12">
    <location>
        <begin position="328"/>
        <end position="401"/>
    </location>
</feature>
<evidence type="ECO:0000256" key="2">
    <source>
        <dbReference type="ARBA" id="ARBA00004810"/>
    </source>
</evidence>
<comment type="pathway">
    <text evidence="2">Amino-acid biosynthesis; L-isoleucine biosynthesis; 2-oxobutanoate from L-threonine: step 1/1.</text>
</comment>
<dbReference type="Pfam" id="PF00291">
    <property type="entry name" value="PALP"/>
    <property type="match status" value="1"/>
</dbReference>
<dbReference type="Proteomes" id="UP000256269">
    <property type="component" value="Unassembled WGS sequence"/>
</dbReference>
<dbReference type="GO" id="GO:0009097">
    <property type="term" value="P:isoleucine biosynthetic process"/>
    <property type="evidence" value="ECO:0007669"/>
    <property type="project" value="UniProtKB-UniPathway"/>
</dbReference>
<gene>
    <name evidence="13" type="ORF">BCF44_111178</name>
</gene>
<accession>A0A3E0HBU6</accession>
<keyword evidence="8" id="KW-0021">Allosteric enzyme</keyword>
<comment type="similarity">
    <text evidence="4">Belongs to the serine/threonine dehydratase family.</text>
</comment>
<keyword evidence="9" id="KW-0100">Branched-chain amino acid biosynthesis</keyword>
<dbReference type="InterPro" id="IPR001926">
    <property type="entry name" value="TrpB-like_PALP"/>
</dbReference>
<comment type="cofactor">
    <cofactor evidence="1">
        <name>pyridoxal 5'-phosphate</name>
        <dbReference type="ChEBI" id="CHEBI:597326"/>
    </cofactor>
</comment>
<dbReference type="EC" id="4.3.1.19" evidence="6"/>
<dbReference type="FunFam" id="3.40.50.1100:FF:000007">
    <property type="entry name" value="L-threonine dehydratase catabolic TdcB"/>
    <property type="match status" value="1"/>
</dbReference>
<dbReference type="GO" id="GO:0030170">
    <property type="term" value="F:pyridoxal phosphate binding"/>
    <property type="evidence" value="ECO:0007669"/>
    <property type="project" value="InterPro"/>
</dbReference>
<organism evidence="13 14">
    <name type="scientific">Kutzneria buriramensis</name>
    <dbReference type="NCBI Taxonomy" id="1045776"/>
    <lineage>
        <taxon>Bacteria</taxon>
        <taxon>Bacillati</taxon>
        <taxon>Actinomycetota</taxon>
        <taxon>Actinomycetes</taxon>
        <taxon>Pseudonocardiales</taxon>
        <taxon>Pseudonocardiaceae</taxon>
        <taxon>Kutzneria</taxon>
    </lineage>
</organism>
<dbReference type="UniPathway" id="UPA00047">
    <property type="reaction ID" value="UER00054"/>
</dbReference>
<evidence type="ECO:0000256" key="8">
    <source>
        <dbReference type="ARBA" id="ARBA00022533"/>
    </source>
</evidence>
<dbReference type="InterPro" id="IPR045865">
    <property type="entry name" value="ACT-like_dom_sf"/>
</dbReference>
<dbReference type="InterPro" id="IPR005789">
    <property type="entry name" value="Thr_deHydtase_catblc"/>
</dbReference>
<dbReference type="GO" id="GO:0004794">
    <property type="term" value="F:threonine deaminase activity"/>
    <property type="evidence" value="ECO:0007669"/>
    <property type="project" value="UniProtKB-EC"/>
</dbReference>
<dbReference type="InterPro" id="IPR050147">
    <property type="entry name" value="Ser/Thr_Dehydratase"/>
</dbReference>
<keyword evidence="14" id="KW-1185">Reference proteome</keyword>
<evidence type="ECO:0000313" key="14">
    <source>
        <dbReference type="Proteomes" id="UP000256269"/>
    </source>
</evidence>
<evidence type="ECO:0000256" key="11">
    <source>
        <dbReference type="ARBA" id="ARBA00023239"/>
    </source>
</evidence>
<reference evidence="13 14" key="1">
    <citation type="submission" date="2018-08" db="EMBL/GenBank/DDBJ databases">
        <title>Genomic Encyclopedia of Archaeal and Bacterial Type Strains, Phase II (KMG-II): from individual species to whole genera.</title>
        <authorList>
            <person name="Goeker M."/>
        </authorList>
    </citation>
    <scope>NUCLEOTIDE SEQUENCE [LARGE SCALE GENOMIC DNA]</scope>
    <source>
        <strain evidence="13 14">DSM 45791</strain>
    </source>
</reference>
<dbReference type="PROSITE" id="PS00165">
    <property type="entry name" value="DEHYDRATASE_SER_THR"/>
    <property type="match status" value="1"/>
</dbReference>
<evidence type="ECO:0000256" key="10">
    <source>
        <dbReference type="ARBA" id="ARBA00022898"/>
    </source>
</evidence>
<evidence type="ECO:0000256" key="1">
    <source>
        <dbReference type="ARBA" id="ARBA00001933"/>
    </source>
</evidence>
<keyword evidence="9" id="KW-0028">Amino-acid biosynthesis</keyword>
<evidence type="ECO:0000256" key="4">
    <source>
        <dbReference type="ARBA" id="ARBA00010869"/>
    </source>
</evidence>
<comment type="caution">
    <text evidence="13">The sequence shown here is derived from an EMBL/GenBank/DDBJ whole genome shotgun (WGS) entry which is preliminary data.</text>
</comment>
<dbReference type="GO" id="GO:0006567">
    <property type="term" value="P:L-threonine catabolic process"/>
    <property type="evidence" value="ECO:0007669"/>
    <property type="project" value="InterPro"/>
</dbReference>
<evidence type="ECO:0000313" key="13">
    <source>
        <dbReference type="EMBL" id="REH41874.1"/>
    </source>
</evidence>
<dbReference type="InterPro" id="IPR044561">
    <property type="entry name" value="ACT_ThrD-II-like"/>
</dbReference>
<dbReference type="PROSITE" id="PS51671">
    <property type="entry name" value="ACT"/>
    <property type="match status" value="1"/>
</dbReference>
<proteinExistence type="inferred from homology"/>
<protein>
    <recommendedName>
        <fullName evidence="7">L-threonine dehydratase catabolic TdcB</fullName>
        <ecNumber evidence="6">4.3.1.19</ecNumber>
    </recommendedName>
</protein>
<dbReference type="InterPro" id="IPR036052">
    <property type="entry name" value="TrpB-like_PALP_sf"/>
</dbReference>
<dbReference type="CDD" id="cd04886">
    <property type="entry name" value="ACT_ThrD-II-like"/>
    <property type="match status" value="1"/>
</dbReference>
<dbReference type="GO" id="GO:0006565">
    <property type="term" value="P:L-serine catabolic process"/>
    <property type="evidence" value="ECO:0007669"/>
    <property type="project" value="TreeGrafter"/>
</dbReference>
<comment type="subunit">
    <text evidence="5">In the native structure, TdcB is in a dimeric form, whereas in the TdcB-AMP complex, it exists in a tetrameric form (dimer of dimers).</text>
</comment>
<evidence type="ECO:0000256" key="3">
    <source>
        <dbReference type="ARBA" id="ARBA00004958"/>
    </source>
</evidence>
<comment type="pathway">
    <text evidence="3">Amino-acid degradation; L-threonine degradation via propanoate pathway; propanoate from L-threonine: step 1/4.</text>
</comment>
<dbReference type="Gene3D" id="3.40.50.1100">
    <property type="match status" value="2"/>
</dbReference>
<dbReference type="PANTHER" id="PTHR48078:SF6">
    <property type="entry name" value="L-THREONINE DEHYDRATASE CATABOLIC TDCB"/>
    <property type="match status" value="1"/>
</dbReference>
<evidence type="ECO:0000256" key="6">
    <source>
        <dbReference type="ARBA" id="ARBA00012096"/>
    </source>
</evidence>